<accession>A0ABV5I6T5</accession>
<evidence type="ECO:0000256" key="1">
    <source>
        <dbReference type="SAM" id="Phobius"/>
    </source>
</evidence>
<sequence length="65" mass="6508">MFRRPGRLVALAVAALVVIGTALLGALIEARVFVGVALVLALSAVLASGSACGCAGARRPSPYSR</sequence>
<keyword evidence="3" id="KW-1185">Reference proteome</keyword>
<dbReference type="Proteomes" id="UP001589647">
    <property type="component" value="Unassembled WGS sequence"/>
</dbReference>
<protein>
    <submittedName>
        <fullName evidence="2">Uncharacterized protein</fullName>
    </submittedName>
</protein>
<dbReference type="EMBL" id="JBHMEI010000001">
    <property type="protein sequence ID" value="MFB9200247.1"/>
    <property type="molecule type" value="Genomic_DNA"/>
</dbReference>
<gene>
    <name evidence="2" type="ORF">ACFFV7_03500</name>
</gene>
<comment type="caution">
    <text evidence="2">The sequence shown here is derived from an EMBL/GenBank/DDBJ whole genome shotgun (WGS) entry which is preliminary data.</text>
</comment>
<reference evidence="2 3" key="1">
    <citation type="submission" date="2024-09" db="EMBL/GenBank/DDBJ databases">
        <authorList>
            <person name="Sun Q."/>
            <person name="Mori K."/>
        </authorList>
    </citation>
    <scope>NUCLEOTIDE SEQUENCE [LARGE SCALE GENOMIC DNA]</scope>
    <source>
        <strain evidence="2 3">CCM 3426</strain>
    </source>
</reference>
<evidence type="ECO:0000313" key="2">
    <source>
        <dbReference type="EMBL" id="MFB9200247.1"/>
    </source>
</evidence>
<evidence type="ECO:0000313" key="3">
    <source>
        <dbReference type="Proteomes" id="UP001589647"/>
    </source>
</evidence>
<feature type="transmembrane region" description="Helical" evidence="1">
    <location>
        <begin position="34"/>
        <end position="57"/>
    </location>
</feature>
<dbReference type="RefSeq" id="WP_189645825.1">
    <property type="nucleotide sequence ID" value="NZ_BMRC01000001.1"/>
</dbReference>
<name>A0ABV5I6T5_9ACTN</name>
<organism evidence="2 3">
    <name type="scientific">Nonomuraea spiralis</name>
    <dbReference type="NCBI Taxonomy" id="46182"/>
    <lineage>
        <taxon>Bacteria</taxon>
        <taxon>Bacillati</taxon>
        <taxon>Actinomycetota</taxon>
        <taxon>Actinomycetes</taxon>
        <taxon>Streptosporangiales</taxon>
        <taxon>Streptosporangiaceae</taxon>
        <taxon>Nonomuraea</taxon>
    </lineage>
</organism>
<keyword evidence="1" id="KW-1133">Transmembrane helix</keyword>
<proteinExistence type="predicted"/>
<keyword evidence="1" id="KW-0472">Membrane</keyword>
<keyword evidence="1" id="KW-0812">Transmembrane</keyword>